<comment type="catalytic activity">
    <reaction evidence="11">
        <text>FMN + ATP + H(+) = FAD + diphosphate</text>
        <dbReference type="Rhea" id="RHEA:17237"/>
        <dbReference type="ChEBI" id="CHEBI:15378"/>
        <dbReference type="ChEBI" id="CHEBI:30616"/>
        <dbReference type="ChEBI" id="CHEBI:33019"/>
        <dbReference type="ChEBI" id="CHEBI:57692"/>
        <dbReference type="ChEBI" id="CHEBI:58210"/>
        <dbReference type="EC" id="2.7.7.2"/>
    </reaction>
</comment>
<keyword evidence="4" id="KW-0285">Flavoprotein</keyword>
<evidence type="ECO:0000313" key="13">
    <source>
        <dbReference type="EMBL" id="ABV33937.1"/>
    </source>
</evidence>
<dbReference type="PANTHER" id="PTHR22749:SF6">
    <property type="entry name" value="RIBOFLAVIN KINASE"/>
    <property type="match status" value="1"/>
</dbReference>
<keyword evidence="10" id="KW-0067">ATP-binding</keyword>
<dbReference type="RefSeq" id="WP_012003413.1">
    <property type="nucleotide sequence ID" value="NC_009828.1"/>
</dbReference>
<dbReference type="Pfam" id="PF06574">
    <property type="entry name" value="FAD_syn"/>
    <property type="match status" value="1"/>
</dbReference>
<keyword evidence="7" id="KW-0548">Nucleotidyltransferase</keyword>
<reference evidence="13 14" key="2">
    <citation type="journal article" date="2009" name="Proc. Natl. Acad. Sci. U.S.A.">
        <title>On the chimeric nature, thermophilic origin, and phylogenetic placement of the Thermotogales.</title>
        <authorList>
            <person name="Zhaxybayeva O."/>
            <person name="Swithers K.S."/>
            <person name="Lapierre P."/>
            <person name="Fournier G.P."/>
            <person name="Bickhart D.M."/>
            <person name="DeBoy R.T."/>
            <person name="Nelson K.E."/>
            <person name="Nesbo C.L."/>
            <person name="Doolittle W.F."/>
            <person name="Gogarten J.P."/>
            <person name="Noll K.M."/>
        </authorList>
    </citation>
    <scope>NUCLEOTIDE SEQUENCE [LARGE SCALE GENOMIC DNA]</scope>
    <source>
        <strain evidence="14">ATCC BAA-301 / DSM 14385 / NBRC 107922 / TMO</strain>
    </source>
</reference>
<keyword evidence="8" id="KW-0547">Nucleotide-binding</keyword>
<dbReference type="GO" id="GO:0009231">
    <property type="term" value="P:riboflavin biosynthetic process"/>
    <property type="evidence" value="ECO:0007669"/>
    <property type="project" value="InterPro"/>
</dbReference>
<reference evidence="13 14" key="1">
    <citation type="submission" date="2007-08" db="EMBL/GenBank/DDBJ databases">
        <title>Complete sequence of Thermotoga lettingae TMO.</title>
        <authorList>
            <consortium name="US DOE Joint Genome Institute"/>
            <person name="Copeland A."/>
            <person name="Lucas S."/>
            <person name="Lapidus A."/>
            <person name="Barry K."/>
            <person name="Glavina del Rio T."/>
            <person name="Dalin E."/>
            <person name="Tice H."/>
            <person name="Pitluck S."/>
            <person name="Foster B."/>
            <person name="Bruce D."/>
            <person name="Schmutz J."/>
            <person name="Larimer F."/>
            <person name="Land M."/>
            <person name="Hauser L."/>
            <person name="Kyrpides N."/>
            <person name="Mikhailova N."/>
            <person name="Nelson K."/>
            <person name="Gogarten J.P."/>
            <person name="Noll K."/>
            <person name="Richardson P."/>
        </authorList>
    </citation>
    <scope>NUCLEOTIDE SEQUENCE [LARGE SCALE GENOMIC DNA]</scope>
    <source>
        <strain evidence="14">ATCC BAA-301 / DSM 14385 / NBRC 107922 / TMO</strain>
    </source>
</reference>
<name>A8F703_PSELT</name>
<dbReference type="InterPro" id="IPR004821">
    <property type="entry name" value="Cyt_trans-like"/>
</dbReference>
<dbReference type="Proteomes" id="UP000002016">
    <property type="component" value="Chromosome"/>
</dbReference>
<evidence type="ECO:0000256" key="5">
    <source>
        <dbReference type="ARBA" id="ARBA00022643"/>
    </source>
</evidence>
<keyword evidence="9" id="KW-0274">FAD</keyword>
<protein>
    <recommendedName>
        <fullName evidence="3">FAD synthase</fullName>
        <ecNumber evidence="3">2.7.7.2</ecNumber>
    </recommendedName>
</protein>
<dbReference type="InterPro" id="IPR015864">
    <property type="entry name" value="FAD_synthase"/>
</dbReference>
<evidence type="ECO:0000256" key="3">
    <source>
        <dbReference type="ARBA" id="ARBA00012393"/>
    </source>
</evidence>
<dbReference type="PANTHER" id="PTHR22749">
    <property type="entry name" value="RIBOFLAVIN KINASE/FMN ADENYLYLTRANSFERASE"/>
    <property type="match status" value="1"/>
</dbReference>
<dbReference type="InterPro" id="IPR023468">
    <property type="entry name" value="Riboflavin_kinase"/>
</dbReference>
<dbReference type="GO" id="GO:0005524">
    <property type="term" value="F:ATP binding"/>
    <property type="evidence" value="ECO:0007669"/>
    <property type="project" value="UniProtKB-KW"/>
</dbReference>
<dbReference type="Gene3D" id="3.40.50.620">
    <property type="entry name" value="HUPs"/>
    <property type="match status" value="1"/>
</dbReference>
<evidence type="ECO:0000256" key="7">
    <source>
        <dbReference type="ARBA" id="ARBA00022695"/>
    </source>
</evidence>
<dbReference type="OrthoDB" id="9803667at2"/>
<sequence length="247" mass="28127">MKKSAVTVGVFDGVHLGHQRLLKRVQQISEEYKITSTVYVVSYPFDFFDENFEGLIMPISSRVAEISRFAQYIEVLDLLEIKDMPAEDFFKEYLSDAEFLVVGEDFKFGKNATGDIALLRRLCSQNGTKLEIFSDITDLKGNRISSSLLRKLIQHGDIDNVSKLLGRDYLLEFVIESIDENSDKMHCYLKADEKIVLPKEGVFEVFEELFGITGRVQFGKKIIFTAPKTPLAVGSMMQLAFKRRLAN</sequence>
<dbReference type="UniPathway" id="UPA00277">
    <property type="reaction ID" value="UER00407"/>
</dbReference>
<evidence type="ECO:0000256" key="9">
    <source>
        <dbReference type="ARBA" id="ARBA00022827"/>
    </source>
</evidence>
<dbReference type="EMBL" id="CP000812">
    <property type="protein sequence ID" value="ABV33937.1"/>
    <property type="molecule type" value="Genomic_DNA"/>
</dbReference>
<evidence type="ECO:0000256" key="4">
    <source>
        <dbReference type="ARBA" id="ARBA00022630"/>
    </source>
</evidence>
<keyword evidence="5" id="KW-0288">FMN</keyword>
<accession>A8F703</accession>
<evidence type="ECO:0000256" key="11">
    <source>
        <dbReference type="ARBA" id="ARBA00049494"/>
    </source>
</evidence>
<organism evidence="13 14">
    <name type="scientific">Pseudothermotoga lettingae (strain ATCC BAA-301 / DSM 14385 / NBRC 107922 / TMO)</name>
    <name type="common">Thermotoga lettingae</name>
    <dbReference type="NCBI Taxonomy" id="416591"/>
    <lineage>
        <taxon>Bacteria</taxon>
        <taxon>Thermotogati</taxon>
        <taxon>Thermotogota</taxon>
        <taxon>Thermotogae</taxon>
        <taxon>Thermotogales</taxon>
        <taxon>Thermotogaceae</taxon>
        <taxon>Pseudothermotoga</taxon>
    </lineage>
</organism>
<evidence type="ECO:0000256" key="1">
    <source>
        <dbReference type="ARBA" id="ARBA00004726"/>
    </source>
</evidence>
<dbReference type="SUPFAM" id="SSF52374">
    <property type="entry name" value="Nucleotidylyl transferase"/>
    <property type="match status" value="1"/>
</dbReference>
<evidence type="ECO:0000256" key="10">
    <source>
        <dbReference type="ARBA" id="ARBA00022840"/>
    </source>
</evidence>
<keyword evidence="14" id="KW-1185">Reference proteome</keyword>
<dbReference type="GO" id="GO:0008531">
    <property type="term" value="F:riboflavin kinase activity"/>
    <property type="evidence" value="ECO:0007669"/>
    <property type="project" value="TreeGrafter"/>
</dbReference>
<dbReference type="GO" id="GO:0009398">
    <property type="term" value="P:FMN biosynthetic process"/>
    <property type="evidence" value="ECO:0007669"/>
    <property type="project" value="TreeGrafter"/>
</dbReference>
<feature type="domain" description="FAD synthetase" evidence="12">
    <location>
        <begin position="2"/>
        <end position="147"/>
    </location>
</feature>
<evidence type="ECO:0000256" key="2">
    <source>
        <dbReference type="ARBA" id="ARBA00010214"/>
    </source>
</evidence>
<dbReference type="GO" id="GO:0003919">
    <property type="term" value="F:FMN adenylyltransferase activity"/>
    <property type="evidence" value="ECO:0007669"/>
    <property type="project" value="UniProtKB-EC"/>
</dbReference>
<dbReference type="KEGG" id="tle:Tlet_1380"/>
<proteinExistence type="inferred from homology"/>
<dbReference type="InterPro" id="IPR014729">
    <property type="entry name" value="Rossmann-like_a/b/a_fold"/>
</dbReference>
<dbReference type="NCBIfam" id="TIGR00125">
    <property type="entry name" value="cyt_tran_rel"/>
    <property type="match status" value="1"/>
</dbReference>
<evidence type="ECO:0000256" key="8">
    <source>
        <dbReference type="ARBA" id="ARBA00022741"/>
    </source>
</evidence>
<dbReference type="eggNOG" id="COG0196">
    <property type="taxonomic scope" value="Bacteria"/>
</dbReference>
<evidence type="ECO:0000313" key="14">
    <source>
        <dbReference type="Proteomes" id="UP000002016"/>
    </source>
</evidence>
<evidence type="ECO:0000256" key="6">
    <source>
        <dbReference type="ARBA" id="ARBA00022679"/>
    </source>
</evidence>
<comment type="pathway">
    <text evidence="1">Cofactor biosynthesis; FAD biosynthesis; FAD from FMN: step 1/1.</text>
</comment>
<dbReference type="HOGENOM" id="CLU_1128323_0_0_0"/>
<gene>
    <name evidence="13" type="ordered locus">Tlet_1380</name>
</gene>
<dbReference type="STRING" id="416591.Tlet_1380"/>
<evidence type="ECO:0000259" key="12">
    <source>
        <dbReference type="Pfam" id="PF06574"/>
    </source>
</evidence>
<keyword evidence="6 13" id="KW-0808">Transferase</keyword>
<comment type="similarity">
    <text evidence="2">Belongs to the RibF family.</text>
</comment>
<dbReference type="GO" id="GO:0006747">
    <property type="term" value="P:FAD biosynthetic process"/>
    <property type="evidence" value="ECO:0007669"/>
    <property type="project" value="UniProtKB-UniPathway"/>
</dbReference>
<dbReference type="EC" id="2.7.7.2" evidence="3"/>
<dbReference type="CDD" id="cd02064">
    <property type="entry name" value="FAD_synthetase_N"/>
    <property type="match status" value="1"/>
</dbReference>
<dbReference type="AlphaFoldDB" id="A8F703"/>